<feature type="region of interest" description="Disordered" evidence="1">
    <location>
        <begin position="298"/>
        <end position="475"/>
    </location>
</feature>
<dbReference type="SUPFAM" id="SSF54001">
    <property type="entry name" value="Cysteine proteinases"/>
    <property type="match status" value="1"/>
</dbReference>
<dbReference type="Proteomes" id="UP001153365">
    <property type="component" value="Unassembled WGS sequence"/>
</dbReference>
<dbReference type="CDD" id="cd22756">
    <property type="entry name" value="OTU_OTUD3-like"/>
    <property type="match status" value="1"/>
</dbReference>
<feature type="compositionally biased region" description="Basic residues" evidence="1">
    <location>
        <begin position="61"/>
        <end position="71"/>
    </location>
</feature>
<feature type="compositionally biased region" description="Low complexity" evidence="1">
    <location>
        <begin position="221"/>
        <end position="235"/>
    </location>
</feature>
<feature type="compositionally biased region" description="Low complexity" evidence="1">
    <location>
        <begin position="337"/>
        <end position="376"/>
    </location>
</feature>
<feature type="compositionally biased region" description="Basic and acidic residues" evidence="1">
    <location>
        <begin position="298"/>
        <end position="307"/>
    </location>
</feature>
<dbReference type="Pfam" id="PF02338">
    <property type="entry name" value="OTU"/>
    <property type="match status" value="1"/>
</dbReference>
<protein>
    <submittedName>
        <fullName evidence="3">Expressed protein</fullName>
    </submittedName>
</protein>
<evidence type="ECO:0000313" key="4">
    <source>
        <dbReference type="Proteomes" id="UP001153365"/>
    </source>
</evidence>
<dbReference type="PROSITE" id="PS50802">
    <property type="entry name" value="OTU"/>
    <property type="match status" value="1"/>
</dbReference>
<comment type="caution">
    <text evidence="3">The sequence shown here is derived from an EMBL/GenBank/DDBJ whole genome shotgun (WGS) entry which is preliminary data.</text>
</comment>
<proteinExistence type="predicted"/>
<feature type="region of interest" description="Disordered" evidence="1">
    <location>
        <begin position="1"/>
        <end position="71"/>
    </location>
</feature>
<dbReference type="PANTHER" id="PTHR12419">
    <property type="entry name" value="OTU DOMAIN CONTAINING PROTEIN"/>
    <property type="match status" value="1"/>
</dbReference>
<dbReference type="InterPro" id="IPR038765">
    <property type="entry name" value="Papain-like_cys_pep_sf"/>
</dbReference>
<gene>
    <name evidence="3" type="ORF">PPACK8108_LOCUS20099</name>
</gene>
<dbReference type="Gene3D" id="3.90.70.80">
    <property type="match status" value="1"/>
</dbReference>
<keyword evidence="4" id="KW-1185">Reference proteome</keyword>
<dbReference type="GO" id="GO:0004843">
    <property type="term" value="F:cysteine-type deubiquitinase activity"/>
    <property type="evidence" value="ECO:0007669"/>
    <property type="project" value="TreeGrafter"/>
</dbReference>
<evidence type="ECO:0000256" key="1">
    <source>
        <dbReference type="SAM" id="MobiDB-lite"/>
    </source>
</evidence>
<dbReference type="AlphaFoldDB" id="A0AAV0BE98"/>
<accession>A0AAV0BE98</accession>
<evidence type="ECO:0000313" key="3">
    <source>
        <dbReference type="EMBL" id="CAH7685554.1"/>
    </source>
</evidence>
<dbReference type="InterPro" id="IPR050704">
    <property type="entry name" value="Peptidase_C85-like"/>
</dbReference>
<organism evidence="3 4">
    <name type="scientific">Phakopsora pachyrhizi</name>
    <name type="common">Asian soybean rust disease fungus</name>
    <dbReference type="NCBI Taxonomy" id="170000"/>
    <lineage>
        <taxon>Eukaryota</taxon>
        <taxon>Fungi</taxon>
        <taxon>Dikarya</taxon>
        <taxon>Basidiomycota</taxon>
        <taxon>Pucciniomycotina</taxon>
        <taxon>Pucciniomycetes</taxon>
        <taxon>Pucciniales</taxon>
        <taxon>Phakopsoraceae</taxon>
        <taxon>Phakopsora</taxon>
    </lineage>
</organism>
<feature type="domain" description="OTU" evidence="2">
    <location>
        <begin position="96"/>
        <end position="273"/>
    </location>
</feature>
<name>A0AAV0BE98_PHAPC</name>
<dbReference type="GO" id="GO:0016579">
    <property type="term" value="P:protein deubiquitination"/>
    <property type="evidence" value="ECO:0007669"/>
    <property type="project" value="TreeGrafter"/>
</dbReference>
<dbReference type="PANTHER" id="PTHR12419:SF7">
    <property type="entry name" value="OTU DOMAIN-CONTAINING PROTEIN 3"/>
    <property type="match status" value="1"/>
</dbReference>
<dbReference type="EMBL" id="CALTRL010005729">
    <property type="protein sequence ID" value="CAH7685554.1"/>
    <property type="molecule type" value="Genomic_DNA"/>
</dbReference>
<feature type="compositionally biased region" description="Low complexity" evidence="1">
    <location>
        <begin position="22"/>
        <end position="58"/>
    </location>
</feature>
<reference evidence="3" key="1">
    <citation type="submission" date="2022-06" db="EMBL/GenBank/DDBJ databases">
        <authorList>
            <consortium name="SYNGENTA / RWTH Aachen University"/>
        </authorList>
    </citation>
    <scope>NUCLEOTIDE SEQUENCE</scope>
</reference>
<feature type="compositionally biased region" description="Basic residues" evidence="1">
    <location>
        <begin position="1"/>
        <end position="20"/>
    </location>
</feature>
<feature type="region of interest" description="Disordered" evidence="1">
    <location>
        <begin position="203"/>
        <end position="252"/>
    </location>
</feature>
<sequence length="508" mass="56248">MAKRDKGHKRSNNNIKKKSQRNPSSSNLKNSDLNSNNNKNSVDNTNISNASSNNSSSNRLMNRKRKGRARTRASGLMIYEAEDEVKLNDQLKLMGLYAANTLGDGNCLFRALSDQLHGTPSDHYKIRKEVVDYLSKNKARYEDFVDVDEDQSYEKHLEEMSKLGTYGGHLELNGFANLIRRPIKVIQPGMVYVIGYDQTDGAEVEKSTSNGDVTFDEDLKSLPSSSSGVRTRSSSIKGKTRSRQSSSNSDCDSNHPLYIVYHKWEHYSSVRNIDGPHSGLPLIVEAFNKAGMSGKAVVRDESCDENRVVGAQSTKSDPNLMSIPGKKTKKESYRDQSPTSNSSSTDSSSSNSIKSPSSTSSSSSSTASSSKMSSTSNKQAIKSSKEKSSSSSRTRSTPNKICDEDRSALSKKQQIRSSRYRKNELANLNRRGTRSSSTTAMGESTKDIENDLDEEVEQSYPSNRQQQKHNTKVCPTYPCSCKSKAKKNRGDQQSSGIETFGLFRELKV</sequence>
<evidence type="ECO:0000259" key="2">
    <source>
        <dbReference type="PROSITE" id="PS50802"/>
    </source>
</evidence>
<dbReference type="InterPro" id="IPR003323">
    <property type="entry name" value="OTU_dom"/>
</dbReference>